<dbReference type="PANTHER" id="PTHR30100:SF1">
    <property type="entry name" value="PHOSPHATE ACYLTRANSFERASE"/>
    <property type="match status" value="1"/>
</dbReference>
<evidence type="ECO:0000256" key="8">
    <source>
        <dbReference type="ARBA" id="ARBA00024069"/>
    </source>
</evidence>
<protein>
    <recommendedName>
        <fullName evidence="8 10">Phosphate acyltransferase</fullName>
        <ecNumber evidence="8 10">2.3.1.274</ecNumber>
    </recommendedName>
    <alternativeName>
        <fullName evidence="10">Acyl-ACP phosphotransacylase</fullName>
    </alternativeName>
    <alternativeName>
        <fullName evidence="10">Acyl-[acyl-carrier-protein]--phosphate acyltransferase</fullName>
    </alternativeName>
    <alternativeName>
        <fullName evidence="10">Phosphate-acyl-ACP acyltransferase</fullName>
    </alternativeName>
</protein>
<dbReference type="GO" id="GO:0006633">
    <property type="term" value="P:fatty acid biosynthetic process"/>
    <property type="evidence" value="ECO:0007669"/>
    <property type="project" value="UniProtKB-UniRule"/>
</dbReference>
<keyword evidence="7 10" id="KW-1208">Phospholipid metabolism</keyword>
<evidence type="ECO:0000256" key="2">
    <source>
        <dbReference type="ARBA" id="ARBA00022490"/>
    </source>
</evidence>
<evidence type="ECO:0000313" key="11">
    <source>
        <dbReference type="EMBL" id="QAT17210.1"/>
    </source>
</evidence>
<comment type="catalytic activity">
    <reaction evidence="1 10">
        <text>a fatty acyl-[ACP] + phosphate = an acyl phosphate + holo-[ACP]</text>
        <dbReference type="Rhea" id="RHEA:42292"/>
        <dbReference type="Rhea" id="RHEA-COMP:9685"/>
        <dbReference type="Rhea" id="RHEA-COMP:14125"/>
        <dbReference type="ChEBI" id="CHEBI:43474"/>
        <dbReference type="ChEBI" id="CHEBI:59918"/>
        <dbReference type="ChEBI" id="CHEBI:64479"/>
        <dbReference type="ChEBI" id="CHEBI:138651"/>
        <dbReference type="EC" id="2.3.1.274"/>
    </reaction>
</comment>
<keyword evidence="2 10" id="KW-0963">Cytoplasm</keyword>
<sequence>MVKVAVDAMGGDYAPKVVIEGVIEAIRRFDVFVYLVGPSDLLKAELAKRKKFDHSRVEIVHADEIVEMCEPPAAAIRKKRNSSINIGISLCKEGKADAFFSAGNTGAAVCGATLKLGLLEGIERPGIAIVLPNLVGVSLIIDAGANIDPKPMHLLQYGLMGSAYYEQILGKAKPSVGLLNVGEEESKGTEFMKEAYQLLEQSSVNFIGNVEGKDIFSGNCDVIVCDGFVGNVTLKVSESISETIAYFLRKELLSSIWGKLGYLLARPCFKRFKKQIDYSEYGGAPLLGVDGVVIIGHGRSNAKAVMNAIRFAKEEVERHINESITEQAKKLLVKA</sequence>
<dbReference type="NCBIfam" id="TIGR00182">
    <property type="entry name" value="plsX"/>
    <property type="match status" value="1"/>
</dbReference>
<dbReference type="EMBL" id="CP019384">
    <property type="protein sequence ID" value="QAT17210.1"/>
    <property type="molecule type" value="Genomic_DNA"/>
</dbReference>
<name>A0A410P513_VELA1</name>
<dbReference type="Pfam" id="PF02504">
    <property type="entry name" value="FA_synthesis"/>
    <property type="match status" value="1"/>
</dbReference>
<evidence type="ECO:0000256" key="1">
    <source>
        <dbReference type="ARBA" id="ARBA00001232"/>
    </source>
</evidence>
<evidence type="ECO:0000256" key="10">
    <source>
        <dbReference type="HAMAP-Rule" id="MF_00019"/>
    </source>
</evidence>
<dbReference type="SUPFAM" id="SSF53659">
    <property type="entry name" value="Isocitrate/Isopropylmalate dehydrogenase-like"/>
    <property type="match status" value="1"/>
</dbReference>
<dbReference type="InterPro" id="IPR003664">
    <property type="entry name" value="FA_synthesis"/>
</dbReference>
<dbReference type="HAMAP" id="MF_00019">
    <property type="entry name" value="PlsX"/>
    <property type="match status" value="1"/>
</dbReference>
<dbReference type="GO" id="GO:0005737">
    <property type="term" value="C:cytoplasm"/>
    <property type="evidence" value="ECO:0007669"/>
    <property type="project" value="UniProtKB-SubCell"/>
</dbReference>
<dbReference type="RefSeq" id="WP_128699937.1">
    <property type="nucleotide sequence ID" value="NZ_CP019384.1"/>
</dbReference>
<dbReference type="PIRSF" id="PIRSF002465">
    <property type="entry name" value="Phsphlp_syn_PlsX"/>
    <property type="match status" value="1"/>
</dbReference>
<comment type="function">
    <text evidence="10">Catalyzes the reversible formation of acyl-phosphate (acyl-PO(4)) from acyl-[acyl-carrier-protein] (acyl-ACP). This enzyme utilizes acyl-ACP as fatty acyl donor, but not acyl-CoA.</text>
</comment>
<dbReference type="UniPathway" id="UPA00085"/>
<keyword evidence="6 10" id="KW-0594">Phospholipid biosynthesis</keyword>
<evidence type="ECO:0000256" key="6">
    <source>
        <dbReference type="ARBA" id="ARBA00023209"/>
    </source>
</evidence>
<keyword evidence="11" id="KW-0012">Acyltransferase</keyword>
<organism evidence="11 12">
    <name type="scientific">Velamenicoccus archaeovorus</name>
    <dbReference type="NCBI Taxonomy" id="1930593"/>
    <lineage>
        <taxon>Bacteria</taxon>
        <taxon>Pseudomonadati</taxon>
        <taxon>Candidatus Omnitrophota</taxon>
        <taxon>Candidatus Velamenicoccus</taxon>
    </lineage>
</organism>
<comment type="subunit">
    <text evidence="9 10">Homodimer. Probably interacts with PlsY.</text>
</comment>
<dbReference type="Gene3D" id="3.40.718.10">
    <property type="entry name" value="Isopropylmalate Dehydrogenase"/>
    <property type="match status" value="1"/>
</dbReference>
<comment type="subcellular location">
    <subcellularLocation>
        <location evidence="10">Cytoplasm</location>
    </subcellularLocation>
    <text evidence="10">Associated with the membrane possibly through PlsY.</text>
</comment>
<evidence type="ECO:0000256" key="9">
    <source>
        <dbReference type="ARBA" id="ARBA00046608"/>
    </source>
</evidence>
<evidence type="ECO:0000313" key="12">
    <source>
        <dbReference type="Proteomes" id="UP000287243"/>
    </source>
</evidence>
<comment type="similarity">
    <text evidence="10">Belongs to the PlsX family.</text>
</comment>
<dbReference type="GO" id="GO:0008654">
    <property type="term" value="P:phospholipid biosynthetic process"/>
    <property type="evidence" value="ECO:0007669"/>
    <property type="project" value="UniProtKB-KW"/>
</dbReference>
<dbReference type="InterPro" id="IPR012281">
    <property type="entry name" value="Phospholipid_synth_PlsX-like"/>
</dbReference>
<keyword evidence="3 10" id="KW-0444">Lipid biosynthesis</keyword>
<dbReference type="PANTHER" id="PTHR30100">
    <property type="entry name" value="FATTY ACID/PHOSPHOLIPID SYNTHESIS PROTEIN PLSX"/>
    <property type="match status" value="1"/>
</dbReference>
<keyword evidence="5 10" id="KW-0443">Lipid metabolism</keyword>
<dbReference type="GO" id="GO:0043811">
    <property type="term" value="F:phosphate:acyl-[acyl carrier protein] acyltransferase activity"/>
    <property type="evidence" value="ECO:0007669"/>
    <property type="project" value="UniProtKB-UniRule"/>
</dbReference>
<accession>A0A410P513</accession>
<evidence type="ECO:0000256" key="3">
    <source>
        <dbReference type="ARBA" id="ARBA00022516"/>
    </source>
</evidence>
<evidence type="ECO:0000256" key="7">
    <source>
        <dbReference type="ARBA" id="ARBA00023264"/>
    </source>
</evidence>
<evidence type="ECO:0000256" key="4">
    <source>
        <dbReference type="ARBA" id="ARBA00022679"/>
    </source>
</evidence>
<keyword evidence="12" id="KW-1185">Reference proteome</keyword>
<dbReference type="Proteomes" id="UP000287243">
    <property type="component" value="Chromosome"/>
</dbReference>
<reference evidence="11 12" key="1">
    <citation type="submission" date="2017-01" db="EMBL/GenBank/DDBJ databases">
        <title>First insights into the biology of 'candidatus Vampirococcus archaeovorus'.</title>
        <authorList>
            <person name="Kizina J."/>
            <person name="Jordan S."/>
            <person name="Stueber K."/>
            <person name="Reinhardt R."/>
            <person name="Harder J."/>
        </authorList>
    </citation>
    <scope>NUCLEOTIDE SEQUENCE [LARGE SCALE GENOMIC DNA]</scope>
    <source>
        <strain evidence="11 12">LiM</strain>
    </source>
</reference>
<dbReference type="KEGG" id="vai:BU251_05420"/>
<comment type="pathway">
    <text evidence="10">Lipid metabolism; phospholipid metabolism.</text>
</comment>
<evidence type="ECO:0000256" key="5">
    <source>
        <dbReference type="ARBA" id="ARBA00023098"/>
    </source>
</evidence>
<proteinExistence type="inferred from homology"/>
<gene>
    <name evidence="10" type="primary">plsX</name>
    <name evidence="11" type="ORF">BU251_05420</name>
</gene>
<dbReference type="OrthoDB" id="9806408at2"/>
<dbReference type="AlphaFoldDB" id="A0A410P513"/>
<dbReference type="EC" id="2.3.1.274" evidence="8 10"/>
<keyword evidence="4 10" id="KW-0808">Transferase</keyword>